<keyword evidence="3 4" id="KW-0648">Protein biosynthesis</keyword>
<evidence type="ECO:0000256" key="3">
    <source>
        <dbReference type="ARBA" id="ARBA00022917"/>
    </source>
</evidence>
<dbReference type="GO" id="GO:0003743">
    <property type="term" value="F:translation initiation factor activity"/>
    <property type="evidence" value="ECO:0007669"/>
    <property type="project" value="UniProtKB-UniRule"/>
</dbReference>
<dbReference type="PANTHER" id="PTHR10938:SF0">
    <property type="entry name" value="TRANSLATION INITIATION FACTOR IF-3, MITOCHONDRIAL"/>
    <property type="match status" value="1"/>
</dbReference>
<evidence type="ECO:0000259" key="6">
    <source>
        <dbReference type="Pfam" id="PF00707"/>
    </source>
</evidence>
<feature type="domain" description="Translation initiation factor 3 C-terminal" evidence="6">
    <location>
        <begin position="84"/>
        <end position="167"/>
    </location>
</feature>
<dbReference type="PANTHER" id="PTHR10938">
    <property type="entry name" value="TRANSLATION INITIATION FACTOR IF-3"/>
    <property type="match status" value="1"/>
</dbReference>
<dbReference type="GO" id="GO:0016020">
    <property type="term" value="C:membrane"/>
    <property type="evidence" value="ECO:0007669"/>
    <property type="project" value="TreeGrafter"/>
</dbReference>
<dbReference type="InterPro" id="IPR036787">
    <property type="entry name" value="T_IF-3_N_sf"/>
</dbReference>
<dbReference type="GO" id="GO:0043022">
    <property type="term" value="F:ribosome binding"/>
    <property type="evidence" value="ECO:0007669"/>
    <property type="project" value="TreeGrafter"/>
</dbReference>
<dbReference type="AlphaFoldDB" id="A0A2M6XD79"/>
<reference evidence="9" key="1">
    <citation type="submission" date="2017-09" db="EMBL/GenBank/DDBJ databases">
        <title>Depth-based differentiation of microbial function through sediment-hosted aquifers and enrichment of novel symbionts in the deep terrestrial subsurface.</title>
        <authorList>
            <person name="Probst A.J."/>
            <person name="Ladd B."/>
            <person name="Jarett J.K."/>
            <person name="Geller-Mcgrath D.E."/>
            <person name="Sieber C.M.K."/>
            <person name="Emerson J.B."/>
            <person name="Anantharaman K."/>
            <person name="Thomas B.C."/>
            <person name="Malmstrom R."/>
            <person name="Stieglmeier M."/>
            <person name="Klingl A."/>
            <person name="Woyke T."/>
            <person name="Ryan C.M."/>
            <person name="Banfield J.F."/>
        </authorList>
    </citation>
    <scope>NUCLEOTIDE SEQUENCE [LARGE SCALE GENOMIC DNA]</scope>
</reference>
<evidence type="ECO:0000256" key="2">
    <source>
        <dbReference type="ARBA" id="ARBA00022540"/>
    </source>
</evidence>
<protein>
    <recommendedName>
        <fullName evidence="4 5">Translation initiation factor IF-3</fullName>
    </recommendedName>
</protein>
<evidence type="ECO:0000256" key="5">
    <source>
        <dbReference type="NCBIfam" id="TIGR00168"/>
    </source>
</evidence>
<dbReference type="SUPFAM" id="SSF54364">
    <property type="entry name" value="Translation initiation factor IF3, N-terminal domain"/>
    <property type="match status" value="1"/>
</dbReference>
<evidence type="ECO:0000256" key="4">
    <source>
        <dbReference type="HAMAP-Rule" id="MF_00080"/>
    </source>
</evidence>
<comment type="subunit">
    <text evidence="4">Monomer.</text>
</comment>
<evidence type="ECO:0000313" key="9">
    <source>
        <dbReference type="Proteomes" id="UP000228996"/>
    </source>
</evidence>
<comment type="caution">
    <text evidence="8">The sequence shown here is derived from an EMBL/GenBank/DDBJ whole genome shotgun (WGS) entry which is preliminary data.</text>
</comment>
<evidence type="ECO:0000259" key="7">
    <source>
        <dbReference type="Pfam" id="PF05198"/>
    </source>
</evidence>
<gene>
    <name evidence="4" type="primary">infC</name>
    <name evidence="8" type="ORF">COT44_02290</name>
</gene>
<comment type="similarity">
    <text evidence="1 4">Belongs to the IF-3 family.</text>
</comment>
<keyword evidence="4" id="KW-0963">Cytoplasm</keyword>
<dbReference type="SUPFAM" id="SSF55200">
    <property type="entry name" value="Translation initiation factor IF3, C-terminal domain"/>
    <property type="match status" value="1"/>
</dbReference>
<accession>A0A2M6XD79</accession>
<dbReference type="Pfam" id="PF00707">
    <property type="entry name" value="IF3_C"/>
    <property type="match status" value="1"/>
</dbReference>
<name>A0A2M6XD79_9BACT</name>
<dbReference type="Proteomes" id="UP000228996">
    <property type="component" value="Unassembled WGS sequence"/>
</dbReference>
<evidence type="ECO:0000256" key="1">
    <source>
        <dbReference type="ARBA" id="ARBA00005439"/>
    </source>
</evidence>
<organism evidence="8 9">
    <name type="scientific">Candidatus Shapirobacteria bacterium CG08_land_8_20_14_0_20_39_18</name>
    <dbReference type="NCBI Taxonomy" id="1974883"/>
    <lineage>
        <taxon>Bacteria</taxon>
        <taxon>Candidatus Shapironibacteriota</taxon>
    </lineage>
</organism>
<comment type="subcellular location">
    <subcellularLocation>
        <location evidence="4">Cytoplasm</location>
    </subcellularLocation>
</comment>
<dbReference type="NCBIfam" id="TIGR00168">
    <property type="entry name" value="infC"/>
    <property type="match status" value="1"/>
</dbReference>
<evidence type="ECO:0000313" key="8">
    <source>
        <dbReference type="EMBL" id="PIU03604.1"/>
    </source>
</evidence>
<dbReference type="GO" id="GO:0005829">
    <property type="term" value="C:cytosol"/>
    <property type="evidence" value="ECO:0007669"/>
    <property type="project" value="TreeGrafter"/>
</dbReference>
<keyword evidence="2 4" id="KW-0396">Initiation factor</keyword>
<dbReference type="InterPro" id="IPR036788">
    <property type="entry name" value="T_IF-3_C_sf"/>
</dbReference>
<sequence>MEKKFYRINQLIKSPKLRVIGDDGKQIGILTLPEAFAKAKESGLDLVEIASTAKPPVAKIIDYKKFVYLEEKRARKSKKSHGGDIKEVRFTPFIAQADFEVRIKRVLRFLDEGNKVRVVVKFVGRQLTKKDFGYEIIRKVKIALAGQCEFESDPKWMGPNLIATVTPIKKIENERNETENQKIDIPPV</sequence>
<dbReference type="InterPro" id="IPR019814">
    <property type="entry name" value="Translation_initiation_fac_3_N"/>
</dbReference>
<proteinExistence type="inferred from homology"/>
<dbReference type="Gene3D" id="3.10.20.80">
    <property type="entry name" value="Translation initiation factor 3 (IF-3), N-terminal domain"/>
    <property type="match status" value="1"/>
</dbReference>
<dbReference type="Gene3D" id="3.30.110.10">
    <property type="entry name" value="Translation initiation factor 3 (IF-3), C-terminal domain"/>
    <property type="match status" value="1"/>
</dbReference>
<dbReference type="HAMAP" id="MF_00080">
    <property type="entry name" value="IF_3"/>
    <property type="match status" value="1"/>
</dbReference>
<dbReference type="GO" id="GO:0032790">
    <property type="term" value="P:ribosome disassembly"/>
    <property type="evidence" value="ECO:0007669"/>
    <property type="project" value="TreeGrafter"/>
</dbReference>
<dbReference type="InterPro" id="IPR019815">
    <property type="entry name" value="Translation_initiation_fac_3_C"/>
</dbReference>
<dbReference type="Pfam" id="PF05198">
    <property type="entry name" value="IF3_N"/>
    <property type="match status" value="1"/>
</dbReference>
<comment type="function">
    <text evidence="4">IF-3 binds to the 30S ribosomal subunit and shifts the equilibrium between 70S ribosomes and their 50S and 30S subunits in favor of the free subunits, thus enhancing the availability of 30S subunits on which protein synthesis initiation begins.</text>
</comment>
<dbReference type="EMBL" id="PEYO01000013">
    <property type="protein sequence ID" value="PIU03604.1"/>
    <property type="molecule type" value="Genomic_DNA"/>
</dbReference>
<dbReference type="InterPro" id="IPR001288">
    <property type="entry name" value="Translation_initiation_fac_3"/>
</dbReference>
<feature type="domain" description="Translation initiation factor 3 N-terminal" evidence="7">
    <location>
        <begin position="8"/>
        <end position="76"/>
    </location>
</feature>